<sequence length="81" mass="9215">MGKMGLRAAMAARLNARTYGAICPSIEKLAHKELFASAVLQARNSLRSNFATAKFKLMLTEQFCYRKILRSEKIHVQIERD</sequence>
<accession>A0A917GU05</accession>
<keyword evidence="2" id="KW-1185">Reference proteome</keyword>
<reference evidence="1 2" key="1">
    <citation type="journal article" date="2014" name="Int. J. Syst. Evol. Microbiol.">
        <title>Complete genome sequence of Corynebacterium casei LMG S-19264T (=DSM 44701T), isolated from a smear-ripened cheese.</title>
        <authorList>
            <consortium name="US DOE Joint Genome Institute (JGI-PGF)"/>
            <person name="Walter F."/>
            <person name="Albersmeier A."/>
            <person name="Kalinowski J."/>
            <person name="Ruckert C."/>
        </authorList>
    </citation>
    <scope>NUCLEOTIDE SEQUENCE [LARGE SCALE GENOMIC DNA]</scope>
    <source>
        <strain evidence="1 2">CGMCC 1.15286</strain>
    </source>
</reference>
<evidence type="ECO:0000313" key="1">
    <source>
        <dbReference type="EMBL" id="GGG56782.1"/>
    </source>
</evidence>
<name>A0A917GU05_9BACL</name>
<proteinExistence type="predicted"/>
<dbReference type="EMBL" id="BMHY01000001">
    <property type="protein sequence ID" value="GGG56782.1"/>
    <property type="molecule type" value="Genomic_DNA"/>
</dbReference>
<dbReference type="Proteomes" id="UP000600247">
    <property type="component" value="Unassembled WGS sequence"/>
</dbReference>
<comment type="caution">
    <text evidence="1">The sequence shown here is derived from an EMBL/GenBank/DDBJ whole genome shotgun (WGS) entry which is preliminary data.</text>
</comment>
<evidence type="ECO:0000313" key="2">
    <source>
        <dbReference type="Proteomes" id="UP000600247"/>
    </source>
</evidence>
<protein>
    <submittedName>
        <fullName evidence="1">Uncharacterized protein</fullName>
    </submittedName>
</protein>
<organism evidence="1 2">
    <name type="scientific">Paenibacillus radicis</name>
    <name type="common">ex Gao et al. 2016</name>
    <dbReference type="NCBI Taxonomy" id="1737354"/>
    <lineage>
        <taxon>Bacteria</taxon>
        <taxon>Bacillati</taxon>
        <taxon>Bacillota</taxon>
        <taxon>Bacilli</taxon>
        <taxon>Bacillales</taxon>
        <taxon>Paenibacillaceae</taxon>
        <taxon>Paenibacillus</taxon>
    </lineage>
</organism>
<dbReference type="AlphaFoldDB" id="A0A917GU05"/>
<gene>
    <name evidence="1" type="ORF">GCM10010918_07250</name>
</gene>